<dbReference type="Proteomes" id="UP001392437">
    <property type="component" value="Unassembled WGS sequence"/>
</dbReference>
<keyword evidence="9" id="KW-1185">Reference proteome</keyword>
<evidence type="ECO:0000256" key="4">
    <source>
        <dbReference type="ARBA" id="ARBA00023136"/>
    </source>
</evidence>
<gene>
    <name evidence="8" type="ORF">PG999_008624</name>
</gene>
<dbReference type="InterPro" id="IPR049326">
    <property type="entry name" value="Rhodopsin_dom_fungi"/>
</dbReference>
<comment type="similarity">
    <text evidence="5">Belongs to the SAT4 family.</text>
</comment>
<reference evidence="8 9" key="1">
    <citation type="submission" date="2023-01" db="EMBL/GenBank/DDBJ databases">
        <title>Analysis of 21 Apiospora genomes using comparative genomics revels a genus with tremendous synthesis potential of carbohydrate active enzymes and secondary metabolites.</title>
        <authorList>
            <person name="Sorensen T."/>
        </authorList>
    </citation>
    <scope>NUCLEOTIDE SEQUENCE [LARGE SCALE GENOMIC DNA]</scope>
    <source>
        <strain evidence="8 9">CBS 117206</strain>
    </source>
</reference>
<feature type="transmembrane region" description="Helical" evidence="6">
    <location>
        <begin position="114"/>
        <end position="136"/>
    </location>
</feature>
<feature type="transmembrane region" description="Helical" evidence="6">
    <location>
        <begin position="9"/>
        <end position="31"/>
    </location>
</feature>
<keyword evidence="4 6" id="KW-0472">Membrane</keyword>
<evidence type="ECO:0000256" key="3">
    <source>
        <dbReference type="ARBA" id="ARBA00022989"/>
    </source>
</evidence>
<evidence type="ECO:0000256" key="6">
    <source>
        <dbReference type="SAM" id="Phobius"/>
    </source>
</evidence>
<dbReference type="EMBL" id="JAQQWP010000008">
    <property type="protein sequence ID" value="KAK8105265.1"/>
    <property type="molecule type" value="Genomic_DNA"/>
</dbReference>
<name>A0AAW0QMD7_9PEZI</name>
<evidence type="ECO:0000313" key="9">
    <source>
        <dbReference type="Proteomes" id="UP001392437"/>
    </source>
</evidence>
<sequence>MEQKYSKELMIGLAVGFIVVPSFFVALRIWARLLKFRSLRADDYLCLAALAGQLGQHQVVGPDGQPILDDPRFLVYEDTKFAINILGVFGLGLVKASILLFYNSIFTVRPFRIAVYVMLGIVVAWTITYIFANLFTCFPVTTLIEPFYGNKCINAVPMWLSVVGSDLVVDVGILLMPVPMVMRLQLPWKDKLGVLGMFGLGATVCAISITRLVTLVQIANEFQYHYNDETYYTSPVFFWTNIEMAIAVMSACLPTLRPLWLHFKPDKQVGSSAMSSERSRPFKRVGDSSLAESTMIPMTNYREGSG</sequence>
<organism evidence="8 9">
    <name type="scientific">Apiospora kogelbergensis</name>
    <dbReference type="NCBI Taxonomy" id="1337665"/>
    <lineage>
        <taxon>Eukaryota</taxon>
        <taxon>Fungi</taxon>
        <taxon>Dikarya</taxon>
        <taxon>Ascomycota</taxon>
        <taxon>Pezizomycotina</taxon>
        <taxon>Sordariomycetes</taxon>
        <taxon>Xylariomycetidae</taxon>
        <taxon>Amphisphaeriales</taxon>
        <taxon>Apiosporaceae</taxon>
        <taxon>Apiospora</taxon>
    </lineage>
</organism>
<evidence type="ECO:0000256" key="5">
    <source>
        <dbReference type="ARBA" id="ARBA00038359"/>
    </source>
</evidence>
<dbReference type="GO" id="GO:0016020">
    <property type="term" value="C:membrane"/>
    <property type="evidence" value="ECO:0007669"/>
    <property type="project" value="UniProtKB-SubCell"/>
</dbReference>
<evidence type="ECO:0000313" key="8">
    <source>
        <dbReference type="EMBL" id="KAK8105265.1"/>
    </source>
</evidence>
<keyword evidence="2 6" id="KW-0812">Transmembrane</keyword>
<evidence type="ECO:0000256" key="2">
    <source>
        <dbReference type="ARBA" id="ARBA00022692"/>
    </source>
</evidence>
<feature type="transmembrane region" description="Helical" evidence="6">
    <location>
        <begin position="156"/>
        <end position="180"/>
    </location>
</feature>
<dbReference type="Pfam" id="PF20684">
    <property type="entry name" value="Fung_rhodopsin"/>
    <property type="match status" value="1"/>
</dbReference>
<proteinExistence type="inferred from homology"/>
<feature type="transmembrane region" description="Helical" evidence="6">
    <location>
        <begin position="192"/>
        <end position="216"/>
    </location>
</feature>
<feature type="transmembrane region" description="Helical" evidence="6">
    <location>
        <begin position="236"/>
        <end position="256"/>
    </location>
</feature>
<feature type="transmembrane region" description="Helical" evidence="6">
    <location>
        <begin position="81"/>
        <end position="102"/>
    </location>
</feature>
<comment type="caution">
    <text evidence="8">The sequence shown here is derived from an EMBL/GenBank/DDBJ whole genome shotgun (WGS) entry which is preliminary data.</text>
</comment>
<dbReference type="AlphaFoldDB" id="A0AAW0QMD7"/>
<dbReference type="PANTHER" id="PTHR33048:SF134">
    <property type="entry name" value="INTEGRAL MEMBRANE PROTEIN"/>
    <property type="match status" value="1"/>
</dbReference>
<protein>
    <recommendedName>
        <fullName evidence="7">Rhodopsin domain-containing protein</fullName>
    </recommendedName>
</protein>
<evidence type="ECO:0000256" key="1">
    <source>
        <dbReference type="ARBA" id="ARBA00004141"/>
    </source>
</evidence>
<feature type="domain" description="Rhodopsin" evidence="7">
    <location>
        <begin position="27"/>
        <end position="260"/>
    </location>
</feature>
<dbReference type="PANTHER" id="PTHR33048">
    <property type="entry name" value="PTH11-LIKE INTEGRAL MEMBRANE PROTEIN (AFU_ORTHOLOGUE AFUA_5G11245)"/>
    <property type="match status" value="1"/>
</dbReference>
<accession>A0AAW0QMD7</accession>
<evidence type="ECO:0000259" key="7">
    <source>
        <dbReference type="Pfam" id="PF20684"/>
    </source>
</evidence>
<comment type="subcellular location">
    <subcellularLocation>
        <location evidence="1">Membrane</location>
        <topology evidence="1">Multi-pass membrane protein</topology>
    </subcellularLocation>
</comment>
<dbReference type="InterPro" id="IPR052337">
    <property type="entry name" value="SAT4-like"/>
</dbReference>
<keyword evidence="3 6" id="KW-1133">Transmembrane helix</keyword>